<evidence type="ECO:0000256" key="9">
    <source>
        <dbReference type="ARBA" id="ARBA00022840"/>
    </source>
</evidence>
<evidence type="ECO:0000256" key="12">
    <source>
        <dbReference type="PROSITE-ProRule" id="PRU00706"/>
    </source>
</evidence>
<comment type="similarity">
    <text evidence="2 12 13">Belongs to the NDK family.</text>
</comment>
<dbReference type="NCBIfam" id="NF001908">
    <property type="entry name" value="PRK00668.1"/>
    <property type="match status" value="1"/>
</dbReference>
<keyword evidence="6" id="KW-0479">Metal-binding</keyword>
<dbReference type="PROSITE" id="PS51374">
    <property type="entry name" value="NDPK_LIKE"/>
    <property type="match status" value="1"/>
</dbReference>
<gene>
    <name evidence="15" type="ORF">IV81_GL000205</name>
</gene>
<comment type="cofactor">
    <cofactor evidence="1">
        <name>Mg(2+)</name>
        <dbReference type="ChEBI" id="CHEBI:18420"/>
    </cofactor>
</comment>
<keyword evidence="11" id="KW-0546">Nucleotide metabolism</keyword>
<dbReference type="GO" id="GO:0006241">
    <property type="term" value="P:CTP biosynthetic process"/>
    <property type="evidence" value="ECO:0007669"/>
    <property type="project" value="InterPro"/>
</dbReference>
<keyword evidence="8 15" id="KW-0418">Kinase</keyword>
<evidence type="ECO:0000259" key="14">
    <source>
        <dbReference type="SMART" id="SM00562"/>
    </source>
</evidence>
<evidence type="ECO:0000256" key="8">
    <source>
        <dbReference type="ARBA" id="ARBA00022777"/>
    </source>
</evidence>
<dbReference type="InterPro" id="IPR036850">
    <property type="entry name" value="NDK-like_dom_sf"/>
</dbReference>
<dbReference type="GO" id="GO:0046872">
    <property type="term" value="F:metal ion binding"/>
    <property type="evidence" value="ECO:0007669"/>
    <property type="project" value="UniProtKB-KW"/>
</dbReference>
<comment type="caution">
    <text evidence="12">Lacks conserved residue(s) required for the propagation of feature annotation.</text>
</comment>
<evidence type="ECO:0000256" key="1">
    <source>
        <dbReference type="ARBA" id="ARBA00001946"/>
    </source>
</evidence>
<evidence type="ECO:0000256" key="3">
    <source>
        <dbReference type="ARBA" id="ARBA00012966"/>
    </source>
</evidence>
<dbReference type="SUPFAM" id="SSF54919">
    <property type="entry name" value="Nucleoside diphosphate kinase, NDK"/>
    <property type="match status" value="1"/>
</dbReference>
<evidence type="ECO:0000256" key="7">
    <source>
        <dbReference type="ARBA" id="ARBA00022741"/>
    </source>
</evidence>
<reference evidence="15 16" key="1">
    <citation type="journal article" date="2015" name="Genome Announc.">
        <title>Expanding the biotechnology potential of lactobacilli through comparative genomics of 213 strains and associated genera.</title>
        <authorList>
            <person name="Sun Z."/>
            <person name="Harris H.M."/>
            <person name="McCann A."/>
            <person name="Guo C."/>
            <person name="Argimon S."/>
            <person name="Zhang W."/>
            <person name="Yang X."/>
            <person name="Jeffery I.B."/>
            <person name="Cooney J.C."/>
            <person name="Kagawa T.F."/>
            <person name="Liu W."/>
            <person name="Song Y."/>
            <person name="Salvetti E."/>
            <person name="Wrobel A."/>
            <person name="Rasinkangas P."/>
            <person name="Parkhill J."/>
            <person name="Rea M.C."/>
            <person name="O'Sullivan O."/>
            <person name="Ritari J."/>
            <person name="Douillard F.P."/>
            <person name="Paul Ross R."/>
            <person name="Yang R."/>
            <person name="Briner A.E."/>
            <person name="Felis G.E."/>
            <person name="de Vos W.M."/>
            <person name="Barrangou R."/>
            <person name="Klaenhammer T.R."/>
            <person name="Caufield P.W."/>
            <person name="Cui Y."/>
            <person name="Zhang H."/>
            <person name="O'Toole P.W."/>
        </authorList>
    </citation>
    <scope>NUCLEOTIDE SEQUENCE [LARGE SCALE GENOMIC DNA]</scope>
    <source>
        <strain evidence="15 16">DSM 18001</strain>
    </source>
</reference>
<evidence type="ECO:0000256" key="2">
    <source>
        <dbReference type="ARBA" id="ARBA00008142"/>
    </source>
</evidence>
<dbReference type="GO" id="GO:0005524">
    <property type="term" value="F:ATP binding"/>
    <property type="evidence" value="ECO:0007669"/>
    <property type="project" value="UniProtKB-KW"/>
</dbReference>
<dbReference type="Gene3D" id="3.30.70.141">
    <property type="entry name" value="Nucleoside diphosphate kinase-like domain"/>
    <property type="match status" value="1"/>
</dbReference>
<dbReference type="GO" id="GO:0004550">
    <property type="term" value="F:nucleoside diphosphate kinase activity"/>
    <property type="evidence" value="ECO:0007669"/>
    <property type="project" value="UniProtKB-EC"/>
</dbReference>
<keyword evidence="10" id="KW-0460">Magnesium</keyword>
<sequence length="146" mass="16250">MGDAPMNEERTLILVKPDGVQCGHIGHVISRIENRRYEIKALKMVNPTKEQLRQHYSELVDKPYYPGIEEFMTSGPIVAIIAEGDEIIETFRKMAGPTDPTAAPAGTIRGDYARSWGPGPIKNVVHSSDSAESATKEIKIWFPERS</sequence>
<evidence type="ECO:0000256" key="10">
    <source>
        <dbReference type="ARBA" id="ARBA00022842"/>
    </source>
</evidence>
<dbReference type="Pfam" id="PF00334">
    <property type="entry name" value="NDK"/>
    <property type="match status" value="1"/>
</dbReference>
<feature type="domain" description="Nucleoside diphosphate kinase-like" evidence="14">
    <location>
        <begin position="8"/>
        <end position="146"/>
    </location>
</feature>
<evidence type="ECO:0000256" key="13">
    <source>
        <dbReference type="RuleBase" id="RU004011"/>
    </source>
</evidence>
<dbReference type="SMART" id="SM00562">
    <property type="entry name" value="NDK"/>
    <property type="match status" value="1"/>
</dbReference>
<evidence type="ECO:0000313" key="16">
    <source>
        <dbReference type="Proteomes" id="UP000051859"/>
    </source>
</evidence>
<dbReference type="EC" id="2.7.4.6" evidence="3"/>
<keyword evidence="7" id="KW-0547">Nucleotide-binding</keyword>
<dbReference type="GO" id="GO:0006183">
    <property type="term" value="P:GTP biosynthetic process"/>
    <property type="evidence" value="ECO:0007669"/>
    <property type="project" value="InterPro"/>
</dbReference>
<dbReference type="InterPro" id="IPR034907">
    <property type="entry name" value="NDK-like_dom"/>
</dbReference>
<evidence type="ECO:0000256" key="5">
    <source>
        <dbReference type="ARBA" id="ARBA00022679"/>
    </source>
</evidence>
<evidence type="ECO:0000256" key="4">
    <source>
        <dbReference type="ARBA" id="ARBA00017632"/>
    </source>
</evidence>
<comment type="caution">
    <text evidence="15">The sequence shown here is derived from an EMBL/GenBank/DDBJ whole genome shotgun (WGS) entry which is preliminary data.</text>
</comment>
<name>A0A0R2KW86_9LACO</name>
<dbReference type="GO" id="GO:0006228">
    <property type="term" value="P:UTP biosynthetic process"/>
    <property type="evidence" value="ECO:0007669"/>
    <property type="project" value="InterPro"/>
</dbReference>
<dbReference type="AlphaFoldDB" id="A0A0R2KW86"/>
<dbReference type="STRING" id="331679.IV81_GL000205"/>
<dbReference type="FunFam" id="3.30.70.141:FF:000003">
    <property type="entry name" value="Nucleoside diphosphate kinase"/>
    <property type="match status" value="1"/>
</dbReference>
<dbReference type="PATRIC" id="fig|331679.3.peg.208"/>
<dbReference type="EMBL" id="JQBX01000010">
    <property type="protein sequence ID" value="KRN93803.1"/>
    <property type="molecule type" value="Genomic_DNA"/>
</dbReference>
<evidence type="ECO:0000313" key="15">
    <source>
        <dbReference type="EMBL" id="KRN93803.1"/>
    </source>
</evidence>
<proteinExistence type="inferred from homology"/>
<accession>A0A0R2KW86</accession>
<keyword evidence="5" id="KW-0808">Transferase</keyword>
<dbReference type="PANTHER" id="PTHR11349">
    <property type="entry name" value="NUCLEOSIDE DIPHOSPHATE KINASE"/>
    <property type="match status" value="1"/>
</dbReference>
<organism evidence="15 16">
    <name type="scientific">Pediococcus stilesii</name>
    <dbReference type="NCBI Taxonomy" id="331679"/>
    <lineage>
        <taxon>Bacteria</taxon>
        <taxon>Bacillati</taxon>
        <taxon>Bacillota</taxon>
        <taxon>Bacilli</taxon>
        <taxon>Lactobacillales</taxon>
        <taxon>Lactobacillaceae</taxon>
        <taxon>Pediococcus</taxon>
    </lineage>
</organism>
<dbReference type="PRINTS" id="PR01243">
    <property type="entry name" value="NUCDPKINASE"/>
</dbReference>
<evidence type="ECO:0000256" key="11">
    <source>
        <dbReference type="ARBA" id="ARBA00023080"/>
    </source>
</evidence>
<keyword evidence="16" id="KW-1185">Reference proteome</keyword>
<dbReference type="CDD" id="cd04413">
    <property type="entry name" value="NDPk_I"/>
    <property type="match status" value="1"/>
</dbReference>
<evidence type="ECO:0000256" key="6">
    <source>
        <dbReference type="ARBA" id="ARBA00022723"/>
    </source>
</evidence>
<keyword evidence="9" id="KW-0067">ATP-binding</keyword>
<protein>
    <recommendedName>
        <fullName evidence="4">Nucleoside diphosphate kinase</fullName>
        <ecNumber evidence="3">2.7.4.6</ecNumber>
    </recommendedName>
</protein>
<dbReference type="Proteomes" id="UP000051859">
    <property type="component" value="Unassembled WGS sequence"/>
</dbReference>
<dbReference type="InterPro" id="IPR001564">
    <property type="entry name" value="Nucleoside_diP_kinase"/>
</dbReference>